<feature type="transmembrane region" description="Helical" evidence="7">
    <location>
        <begin position="160"/>
        <end position="179"/>
    </location>
</feature>
<evidence type="ECO:0000256" key="5">
    <source>
        <dbReference type="ARBA" id="ARBA00023136"/>
    </source>
</evidence>
<feature type="transmembrane region" description="Helical" evidence="7">
    <location>
        <begin position="430"/>
        <end position="453"/>
    </location>
</feature>
<feature type="region of interest" description="Disordered" evidence="6">
    <location>
        <begin position="533"/>
        <end position="555"/>
    </location>
</feature>
<dbReference type="Pfam" id="PF07690">
    <property type="entry name" value="MFS_1"/>
    <property type="match status" value="1"/>
</dbReference>
<reference evidence="9 10" key="1">
    <citation type="submission" date="2023-01" db="EMBL/GenBank/DDBJ databases">
        <title>Analysis of 21 Apiospora genomes using comparative genomics revels a genus with tremendous synthesis potential of carbohydrate active enzymes and secondary metabolites.</title>
        <authorList>
            <person name="Sorensen T."/>
        </authorList>
    </citation>
    <scope>NUCLEOTIDE SEQUENCE [LARGE SCALE GENOMIC DNA]</scope>
    <source>
        <strain evidence="9 10">CBS 33761</strain>
    </source>
</reference>
<comment type="similarity">
    <text evidence="2">Belongs to the major facilitator superfamily. TCR/Tet family.</text>
</comment>
<organism evidence="9 10">
    <name type="scientific">Apiospora rasikravindrae</name>
    <dbReference type="NCBI Taxonomy" id="990691"/>
    <lineage>
        <taxon>Eukaryota</taxon>
        <taxon>Fungi</taxon>
        <taxon>Dikarya</taxon>
        <taxon>Ascomycota</taxon>
        <taxon>Pezizomycotina</taxon>
        <taxon>Sordariomycetes</taxon>
        <taxon>Xylariomycetidae</taxon>
        <taxon>Amphisphaeriales</taxon>
        <taxon>Apiosporaceae</taxon>
        <taxon>Apiospora</taxon>
    </lineage>
</organism>
<keyword evidence="5 7" id="KW-0472">Membrane</keyword>
<dbReference type="CDD" id="cd17502">
    <property type="entry name" value="MFS_Azr1_MDR_like"/>
    <property type="match status" value="1"/>
</dbReference>
<feature type="transmembrane region" description="Helical" evidence="7">
    <location>
        <begin position="362"/>
        <end position="384"/>
    </location>
</feature>
<gene>
    <name evidence="9" type="ORF">PG993_004449</name>
</gene>
<dbReference type="PROSITE" id="PS50850">
    <property type="entry name" value="MFS"/>
    <property type="match status" value="1"/>
</dbReference>
<dbReference type="Proteomes" id="UP001444661">
    <property type="component" value="Unassembled WGS sequence"/>
</dbReference>
<dbReference type="SUPFAM" id="SSF103473">
    <property type="entry name" value="MFS general substrate transporter"/>
    <property type="match status" value="1"/>
</dbReference>
<feature type="transmembrane region" description="Helical" evidence="7">
    <location>
        <begin position="191"/>
        <end position="210"/>
    </location>
</feature>
<name>A0ABR1TCS4_9PEZI</name>
<keyword evidence="10" id="KW-1185">Reference proteome</keyword>
<feature type="transmembrane region" description="Helical" evidence="7">
    <location>
        <begin position="35"/>
        <end position="61"/>
    </location>
</feature>
<feature type="transmembrane region" description="Helical" evidence="7">
    <location>
        <begin position="102"/>
        <end position="122"/>
    </location>
</feature>
<dbReference type="PRINTS" id="PR01036">
    <property type="entry name" value="TCRTETB"/>
</dbReference>
<dbReference type="EMBL" id="JAQQWK010000003">
    <property type="protein sequence ID" value="KAK8044425.1"/>
    <property type="molecule type" value="Genomic_DNA"/>
</dbReference>
<sequence length="555" mass="58918">MATSQAPSTDGDIVAADPVQSPKIAKPEPFGAAKLTFMLGALTLASFLVFLDSSIISTAIPNITDEFHSLTDIGWYGSAYQLGSAVFVPLSGGVYHSFRLQWSYLTYFAVFEIGSAICGAAQSSAMLIAGRLIAGVGGSGLSSGAFVIVAATVPMERRPAIVGLLFGISQVGAIVGPLIGGAFTTGYTWRWCFYINLPLGALVALPLIIMRVPEQVEKEKAWEVFGKLHRILDLVGFCLLTPAMIMLLLALQWGGVQYPWSSSRIIGLFCGAGATFIAWCFWNHHMADRGLLPFTILKRRVVYMSGINYTFLLATMYGGLYFLPIYFQAVRGVNAITSGVYLLPLILPQILAAVIGGTAVGIIGYVAPFALFGSVLNTVGSGLFSTLQPSTTTGQWVGYSVLSGIGRGASIQMPMISVQAAASPKEMAPAMAFIVWCQYLGPAVFLALFNLLFDESLVQQLKEYVPAINAQELIAAGATKFRELVGPEDLPAALVAYSNSLDQTFYLQAAAGAVACVAALGMGWNDIRKKDAVTSSQPATDSAAEKAGTPSVNQE</sequence>
<evidence type="ECO:0000256" key="1">
    <source>
        <dbReference type="ARBA" id="ARBA00004141"/>
    </source>
</evidence>
<feature type="transmembrane region" description="Helical" evidence="7">
    <location>
        <begin position="73"/>
        <end position="95"/>
    </location>
</feature>
<proteinExistence type="inferred from homology"/>
<accession>A0ABR1TCS4</accession>
<evidence type="ECO:0000256" key="2">
    <source>
        <dbReference type="ARBA" id="ARBA00007520"/>
    </source>
</evidence>
<dbReference type="InterPro" id="IPR011701">
    <property type="entry name" value="MFS"/>
</dbReference>
<keyword evidence="4 7" id="KW-1133">Transmembrane helix</keyword>
<dbReference type="InterPro" id="IPR020846">
    <property type="entry name" value="MFS_dom"/>
</dbReference>
<dbReference type="PANTHER" id="PTHR23501:SF193">
    <property type="entry name" value="MULTIDRUG TRANSPORTER, PUTATIVE (AFU_ORTHOLOGUE AFUA_8G00940)-RELATED"/>
    <property type="match status" value="1"/>
</dbReference>
<dbReference type="Gene3D" id="1.20.1250.20">
    <property type="entry name" value="MFS general substrate transporter like domains"/>
    <property type="match status" value="2"/>
</dbReference>
<evidence type="ECO:0000256" key="6">
    <source>
        <dbReference type="SAM" id="MobiDB-lite"/>
    </source>
</evidence>
<evidence type="ECO:0000256" key="4">
    <source>
        <dbReference type="ARBA" id="ARBA00022989"/>
    </source>
</evidence>
<evidence type="ECO:0000313" key="10">
    <source>
        <dbReference type="Proteomes" id="UP001444661"/>
    </source>
</evidence>
<evidence type="ECO:0000313" key="9">
    <source>
        <dbReference type="EMBL" id="KAK8044425.1"/>
    </source>
</evidence>
<dbReference type="InterPro" id="IPR036259">
    <property type="entry name" value="MFS_trans_sf"/>
</dbReference>
<feature type="transmembrane region" description="Helical" evidence="7">
    <location>
        <begin position="302"/>
        <end position="323"/>
    </location>
</feature>
<feature type="transmembrane region" description="Helical" evidence="7">
    <location>
        <begin position="505"/>
        <end position="524"/>
    </location>
</feature>
<dbReference type="PANTHER" id="PTHR23501">
    <property type="entry name" value="MAJOR FACILITATOR SUPERFAMILY"/>
    <property type="match status" value="1"/>
</dbReference>
<feature type="transmembrane region" description="Helical" evidence="7">
    <location>
        <begin position="128"/>
        <end position="153"/>
    </location>
</feature>
<feature type="transmembrane region" description="Helical" evidence="7">
    <location>
        <begin position="335"/>
        <end position="355"/>
    </location>
</feature>
<feature type="domain" description="Major facilitator superfamily (MFS) profile" evidence="8">
    <location>
        <begin position="38"/>
        <end position="527"/>
    </location>
</feature>
<keyword evidence="3 7" id="KW-0812">Transmembrane</keyword>
<feature type="transmembrane region" description="Helical" evidence="7">
    <location>
        <begin position="265"/>
        <end position="282"/>
    </location>
</feature>
<evidence type="ECO:0000256" key="3">
    <source>
        <dbReference type="ARBA" id="ARBA00022692"/>
    </source>
</evidence>
<protein>
    <recommendedName>
        <fullName evidence="8">Major facilitator superfamily (MFS) profile domain-containing protein</fullName>
    </recommendedName>
</protein>
<feature type="transmembrane region" description="Helical" evidence="7">
    <location>
        <begin position="231"/>
        <end position="253"/>
    </location>
</feature>
<comment type="caution">
    <text evidence="9">The sequence shown here is derived from an EMBL/GenBank/DDBJ whole genome shotgun (WGS) entry which is preliminary data.</text>
</comment>
<evidence type="ECO:0000256" key="7">
    <source>
        <dbReference type="SAM" id="Phobius"/>
    </source>
</evidence>
<evidence type="ECO:0000259" key="8">
    <source>
        <dbReference type="PROSITE" id="PS50850"/>
    </source>
</evidence>
<feature type="transmembrane region" description="Helical" evidence="7">
    <location>
        <begin position="396"/>
        <end position="418"/>
    </location>
</feature>
<comment type="subcellular location">
    <subcellularLocation>
        <location evidence="1">Membrane</location>
        <topology evidence="1">Multi-pass membrane protein</topology>
    </subcellularLocation>
</comment>